<evidence type="ECO:0000313" key="3">
    <source>
        <dbReference type="EMBL" id="GGI96710.1"/>
    </source>
</evidence>
<dbReference type="SUPFAM" id="SSF117074">
    <property type="entry name" value="Hypothetical protein PA1324"/>
    <property type="match status" value="1"/>
</dbReference>
<name>A0A830E7F3_9EURY</name>
<dbReference type="Proteomes" id="UP000653099">
    <property type="component" value="Unassembled WGS sequence"/>
</dbReference>
<keyword evidence="2" id="KW-1133">Transmembrane helix</keyword>
<comment type="caution">
    <text evidence="3">The sequence shown here is derived from an EMBL/GenBank/DDBJ whole genome shotgun (WGS) entry which is preliminary data.</text>
</comment>
<evidence type="ECO:0000256" key="1">
    <source>
        <dbReference type="SAM" id="MobiDB-lite"/>
    </source>
</evidence>
<protein>
    <submittedName>
        <fullName evidence="3">Uncharacterized protein</fullName>
    </submittedName>
</protein>
<feature type="compositionally biased region" description="Low complexity" evidence="1">
    <location>
        <begin position="518"/>
        <end position="533"/>
    </location>
</feature>
<keyword evidence="4" id="KW-1185">Reference proteome</keyword>
<feature type="transmembrane region" description="Helical" evidence="2">
    <location>
        <begin position="437"/>
        <end position="458"/>
    </location>
</feature>
<evidence type="ECO:0000256" key="2">
    <source>
        <dbReference type="SAM" id="Phobius"/>
    </source>
</evidence>
<feature type="compositionally biased region" description="Polar residues" evidence="1">
    <location>
        <begin position="469"/>
        <end position="480"/>
    </location>
</feature>
<proteinExistence type="predicted"/>
<organism evidence="3 4">
    <name type="scientific">Halobellus salinus</name>
    <dbReference type="NCBI Taxonomy" id="931585"/>
    <lineage>
        <taxon>Archaea</taxon>
        <taxon>Methanobacteriati</taxon>
        <taxon>Methanobacteriota</taxon>
        <taxon>Stenosarchaea group</taxon>
        <taxon>Halobacteria</taxon>
        <taxon>Halobacteriales</taxon>
        <taxon>Haloferacaceae</taxon>
        <taxon>Halobellus</taxon>
    </lineage>
</organism>
<dbReference type="AlphaFoldDB" id="A0A830E7F3"/>
<accession>A0A830E7F3</accession>
<evidence type="ECO:0000313" key="4">
    <source>
        <dbReference type="Proteomes" id="UP000653099"/>
    </source>
</evidence>
<keyword evidence="2" id="KW-0472">Membrane</keyword>
<feature type="region of interest" description="Disordered" evidence="1">
    <location>
        <begin position="469"/>
        <end position="488"/>
    </location>
</feature>
<dbReference type="OrthoDB" id="177494at2157"/>
<reference evidence="3" key="2">
    <citation type="submission" date="2020-09" db="EMBL/GenBank/DDBJ databases">
        <authorList>
            <person name="Sun Q."/>
            <person name="Ohkuma M."/>
        </authorList>
    </citation>
    <scope>NUCLEOTIDE SEQUENCE</scope>
    <source>
        <strain evidence="3">JCM 14359</strain>
    </source>
</reference>
<sequence>MGQDTPGRGTATIAVLACLVVVVSGLAVAPGAVGAQQQQPDGDVAFDGDNGELTVAVDRRNAANGSFTGSPEDVTIDIGGATVQKRTDPGNASTYNYMVGPDELAGLDSLDGQDGAGTTVTVTHSEAGSFNETVDIQHVVLGGDGTFTGDGAFRFGIVQSFGIATDGSVAVRVEVGSEEQDVSAAYRQDGATNESYLVVDRATLSDLGVLERPQEVTIFGQEQFVGGSVSVDVASKGAALTTGERLSDDTVRFESPLFEAGGTYEIDVATGGAQYLQTIEAGDRAVEVDSAAVAAESSVSLTVERNENTILNGQTVEFETRTVNGTVDGATITFDSLPGGISGADGSGANVSAVWVETQGGVERYEAGLNATTGTLTLSNAESLPRADTNEADILVQFEGATPLHATVSLQSDSDGAAAEQPSNGDETGLAIDFTTILFAVAVVLLFVVGVVVVFLLLDRFGSGTTNLSIPFGSSKSTPVGESPGSETAEVSVEVVDETIGTTYPHANEVVVRPENRSGSAQAAGAVGSSGRSGPTGHPGSAGRTAAAGLDGVNTTRADSIDLTAGEGEIELEYGTWIFEIKRRGETIGQRKHEVGYGFESDHIGLSVDPHAVEAVVTGGPDREPLSGTVVEATADAGRWTQQKPTDPEGRVRFEVPRSASTVSFTATHEPLPPAESERRVEKAAEQGVSLRIADGSGSMRVETTVGDRAWPNVEVGITPISADAKAYTEEGTVTTTSNGHQTIEGLPTGEYEVTAHPQVESVETTAAVERVTVEDGGTVGVELPVGISYTMSTAQRDRVGELEDRIEGLAAASNRDVAIPRYYGTVLTSVLELAAGVESAPERAVETGISPDATVDALLDATEAGIRAVDGAMSERRNVKLFDACEALPAATVEWTGTATLEEFLGGVADGGDHERRALRDRLRAVDETLDGKWGEVNEIAPARKLHDRVGDLARETRDIDDELTLVARTYVGVCLLDAVEGVFDHDSLVDRLNSGSY</sequence>
<gene>
    <name evidence="3" type="ORF">GCM10008995_03400</name>
</gene>
<dbReference type="RefSeq" id="WP_188785645.1">
    <property type="nucleotide sequence ID" value="NZ_BMOC01000001.1"/>
</dbReference>
<dbReference type="EMBL" id="BMOC01000001">
    <property type="protein sequence ID" value="GGI96710.1"/>
    <property type="molecule type" value="Genomic_DNA"/>
</dbReference>
<feature type="region of interest" description="Disordered" evidence="1">
    <location>
        <begin position="515"/>
        <end position="551"/>
    </location>
</feature>
<keyword evidence="2" id="KW-0812">Transmembrane</keyword>
<reference evidence="3" key="1">
    <citation type="journal article" date="2014" name="Int. J. Syst. Evol. Microbiol.">
        <title>Complete genome sequence of Corynebacterium casei LMG S-19264T (=DSM 44701T), isolated from a smear-ripened cheese.</title>
        <authorList>
            <consortium name="US DOE Joint Genome Institute (JGI-PGF)"/>
            <person name="Walter F."/>
            <person name="Albersmeier A."/>
            <person name="Kalinowski J."/>
            <person name="Ruckert C."/>
        </authorList>
    </citation>
    <scope>NUCLEOTIDE SEQUENCE</scope>
    <source>
        <strain evidence="3">JCM 14359</strain>
    </source>
</reference>